<gene>
    <name evidence="1" type="ORF">METZ01_LOCUS242582</name>
</gene>
<organism evidence="1">
    <name type="scientific">marine metagenome</name>
    <dbReference type="NCBI Taxonomy" id="408172"/>
    <lineage>
        <taxon>unclassified sequences</taxon>
        <taxon>metagenomes</taxon>
        <taxon>ecological metagenomes</taxon>
    </lineage>
</organism>
<name>A0A382HQZ1_9ZZZZ</name>
<evidence type="ECO:0000313" key="1">
    <source>
        <dbReference type="EMBL" id="SVB89728.1"/>
    </source>
</evidence>
<dbReference type="AlphaFoldDB" id="A0A382HQZ1"/>
<proteinExistence type="predicted"/>
<reference evidence="1" key="1">
    <citation type="submission" date="2018-05" db="EMBL/GenBank/DDBJ databases">
        <authorList>
            <person name="Lanie J.A."/>
            <person name="Ng W.-L."/>
            <person name="Kazmierczak K.M."/>
            <person name="Andrzejewski T.M."/>
            <person name="Davidsen T.M."/>
            <person name="Wayne K.J."/>
            <person name="Tettelin H."/>
            <person name="Glass J.I."/>
            <person name="Rusch D."/>
            <person name="Podicherti R."/>
            <person name="Tsui H.-C.T."/>
            <person name="Winkler M.E."/>
        </authorList>
    </citation>
    <scope>NUCLEOTIDE SEQUENCE</scope>
</reference>
<accession>A0A382HQZ1</accession>
<sequence>MDLKEQARLCLVIREQGIKDGTRVEGCPVWDDLSKNLWIRIVNDEIGKEEADKESQKVMAHCKTCRHPMCIKALFGDVKPKVVGE</sequence>
<protein>
    <submittedName>
        <fullName evidence="1">Uncharacterized protein</fullName>
    </submittedName>
</protein>
<dbReference type="EMBL" id="UINC01062784">
    <property type="protein sequence ID" value="SVB89728.1"/>
    <property type="molecule type" value="Genomic_DNA"/>
</dbReference>